<dbReference type="eggNOG" id="COG3525">
    <property type="taxonomic scope" value="Bacteria"/>
</dbReference>
<dbReference type="Gene3D" id="3.30.379.10">
    <property type="entry name" value="Chitobiase/beta-hexosaminidase domain 2-like"/>
    <property type="match status" value="1"/>
</dbReference>
<dbReference type="CDD" id="cd06563">
    <property type="entry name" value="GH20_chitobiase-like"/>
    <property type="match status" value="1"/>
</dbReference>
<dbReference type="EC" id="3.2.1.52" evidence="3"/>
<feature type="domain" description="Beta-hexosaminidase bacterial type N-terminal" evidence="8">
    <location>
        <begin position="26"/>
        <end position="146"/>
    </location>
</feature>
<dbReference type="PANTHER" id="PTHR22600:SF57">
    <property type="entry name" value="BETA-N-ACETYLHEXOSAMINIDASE"/>
    <property type="match status" value="1"/>
</dbReference>
<feature type="active site" description="Proton donor" evidence="6">
    <location>
        <position position="327"/>
    </location>
</feature>
<dbReference type="SUPFAM" id="SSF51445">
    <property type="entry name" value="(Trans)glycosidases"/>
    <property type="match status" value="1"/>
</dbReference>
<dbReference type="InterPro" id="IPR017853">
    <property type="entry name" value="GH"/>
</dbReference>
<evidence type="ECO:0000256" key="4">
    <source>
        <dbReference type="ARBA" id="ARBA00022801"/>
    </source>
</evidence>
<evidence type="ECO:0000259" key="8">
    <source>
        <dbReference type="Pfam" id="PF02838"/>
    </source>
</evidence>
<reference evidence="9 10" key="1">
    <citation type="journal article" date="2011" name="Stand. Genomic Sci.">
        <title>Complete genome sequence of the gliding, heparinolytic Pedobacter saltans type strain (113).</title>
        <authorList>
            <person name="Liolios K."/>
            <person name="Sikorski J."/>
            <person name="Lu M."/>
            <person name="Nolan M."/>
            <person name="Lapidus A."/>
            <person name="Lucas S."/>
            <person name="Hammon N."/>
            <person name="Deshpande S."/>
            <person name="Cheng J.F."/>
            <person name="Tapia R."/>
            <person name="Han C."/>
            <person name="Goodwin L."/>
            <person name="Pitluck S."/>
            <person name="Huntemann M."/>
            <person name="Ivanova N."/>
            <person name="Pagani I."/>
            <person name="Mavromatis K."/>
            <person name="Ovchinikova G."/>
            <person name="Pati A."/>
            <person name="Chen A."/>
            <person name="Palaniappan K."/>
            <person name="Land M."/>
            <person name="Hauser L."/>
            <person name="Brambilla E.M."/>
            <person name="Kotsyurbenko O."/>
            <person name="Rohde M."/>
            <person name="Tindall B.J."/>
            <person name="Abt B."/>
            <person name="Goker M."/>
            <person name="Detter J.C."/>
            <person name="Woyke T."/>
            <person name="Bristow J."/>
            <person name="Eisen J.A."/>
            <person name="Markowitz V."/>
            <person name="Hugenholtz P."/>
            <person name="Klenk H.P."/>
            <person name="Kyrpides N.C."/>
        </authorList>
    </citation>
    <scope>NUCLEOTIDE SEQUENCE [LARGE SCALE GENOMIC DNA]</scope>
    <source>
        <strain evidence="10">ATCC 51119 / DSM 12145 / JCM 21818 / LMG 10337 / NBRC 100064 / NCIMB 13643</strain>
    </source>
</reference>
<dbReference type="Proteomes" id="UP000000310">
    <property type="component" value="Chromosome"/>
</dbReference>
<dbReference type="HOGENOM" id="CLU_007082_5_1_10"/>
<dbReference type="InterPro" id="IPR015883">
    <property type="entry name" value="Glyco_hydro_20_cat"/>
</dbReference>
<dbReference type="PIRSF" id="PIRSF001093">
    <property type="entry name" value="B-hxosamndse_ab_euk"/>
    <property type="match status" value="1"/>
</dbReference>
<feature type="domain" description="Glycoside hydrolase family 20 catalytic" evidence="7">
    <location>
        <begin position="150"/>
        <end position="498"/>
    </location>
</feature>
<reference evidence="10" key="2">
    <citation type="submission" date="2011-02" db="EMBL/GenBank/DDBJ databases">
        <title>The complete genome of Pedobacter saltans DSM 12145.</title>
        <authorList>
            <consortium name="US DOE Joint Genome Institute (JGI-PGF)"/>
            <person name="Lucas S."/>
            <person name="Copeland A."/>
            <person name="Lapidus A."/>
            <person name="Bruce D."/>
            <person name="Goodwin L."/>
            <person name="Pitluck S."/>
            <person name="Kyrpides N."/>
            <person name="Mavromatis K."/>
            <person name="Pagani I."/>
            <person name="Ivanova N."/>
            <person name="Ovchinnikova G."/>
            <person name="Lu M."/>
            <person name="Detter J.C."/>
            <person name="Han C."/>
            <person name="Land M."/>
            <person name="Hauser L."/>
            <person name="Markowitz V."/>
            <person name="Cheng J.-F."/>
            <person name="Hugenholtz P."/>
            <person name="Woyke T."/>
            <person name="Wu D."/>
            <person name="Tindall B."/>
            <person name="Pomrenke H.G."/>
            <person name="Brambilla E."/>
            <person name="Klenk H.-P."/>
            <person name="Eisen J.A."/>
        </authorList>
    </citation>
    <scope>NUCLEOTIDE SEQUENCE [LARGE SCALE GENOMIC DNA]</scope>
    <source>
        <strain evidence="10">ATCC 51119 / DSM 12145 / JCM 21818 / LMG 10337 / NBRC 100064 / NCIMB 13643</strain>
    </source>
</reference>
<name>F0SE06_PSESL</name>
<dbReference type="GO" id="GO:0005975">
    <property type="term" value="P:carbohydrate metabolic process"/>
    <property type="evidence" value="ECO:0007669"/>
    <property type="project" value="InterPro"/>
</dbReference>
<evidence type="ECO:0000256" key="1">
    <source>
        <dbReference type="ARBA" id="ARBA00001231"/>
    </source>
</evidence>
<dbReference type="InterPro" id="IPR029018">
    <property type="entry name" value="Hex-like_dom2"/>
</dbReference>
<evidence type="ECO:0000313" key="10">
    <source>
        <dbReference type="Proteomes" id="UP000000310"/>
    </source>
</evidence>
<dbReference type="InterPro" id="IPR015882">
    <property type="entry name" value="HEX_bac_N"/>
</dbReference>
<dbReference type="AlphaFoldDB" id="F0SE06"/>
<evidence type="ECO:0000256" key="2">
    <source>
        <dbReference type="ARBA" id="ARBA00006285"/>
    </source>
</evidence>
<dbReference type="EMBL" id="CP002545">
    <property type="protein sequence ID" value="ADY52932.1"/>
    <property type="molecule type" value="Genomic_DNA"/>
</dbReference>
<dbReference type="STRING" id="762903.Pedsa_2384"/>
<sequence>MKRVRVFLLIIFPLYLKAQYKNSDLPLIPRPLEVTKQQGTFLLNNQVSINLISKDTDLKNVGAYLSEILRDDYGVKLSNSSNRAIRFELDPQIPNQEGYVLKINPQLVSIKSKSAAGAFLAVQTLRQLIPIGQKDKIEIPAISIKDEPRFAHRGVMLDVGRYYFPVSFIKKYIDVLAAYKINKFHMHLTEDGGWRMEIKKYPKLQEISAWRDSTVVGHVSDKPRKYDGKRHGGYYTQEELRDLVKYAQQRFITIIPEIDMPGHTLSVLAAYPEFSCFPDRKYQVLTAWGIQKDILCPKENTFRFVEDVLTEVMDVFPSKYIHIGGDEAWKDNWKVCPHCQNLIKTEGLKDEHGLQSYFIKRVEKFVSSKGRAIIGWDEILEGGLAPNATVMSWRGEKGGIEAAKMGHNVIMSPNHYMYLDYYQTPEMRKREPVAIGSYLPLETVYSYNPLPKSLSKEEQKHILGVQAHIWSEYIPNGNHAEHMTFPRVLAMAEVGWTQQEKKDYSDFIKRLKTASKFLDYKQINYARYFLDQY</sequence>
<dbReference type="InterPro" id="IPR025705">
    <property type="entry name" value="Beta_hexosaminidase_sua/sub"/>
</dbReference>
<keyword evidence="4 9" id="KW-0378">Hydrolase</keyword>
<protein>
    <recommendedName>
        <fullName evidence="3">beta-N-acetylhexosaminidase</fullName>
        <ecNumber evidence="3">3.2.1.52</ecNumber>
    </recommendedName>
</protein>
<dbReference type="PRINTS" id="PR00738">
    <property type="entry name" value="GLHYDRLASE20"/>
</dbReference>
<dbReference type="KEGG" id="psn:Pedsa_2384"/>
<dbReference type="GO" id="GO:0004563">
    <property type="term" value="F:beta-N-acetylhexosaminidase activity"/>
    <property type="evidence" value="ECO:0007669"/>
    <property type="project" value="UniProtKB-EC"/>
</dbReference>
<dbReference type="SUPFAM" id="SSF55545">
    <property type="entry name" value="beta-N-acetylhexosaminidase-like domain"/>
    <property type="match status" value="1"/>
</dbReference>
<keyword evidence="5 9" id="KW-0326">Glycosidase</keyword>
<comment type="catalytic activity">
    <reaction evidence="1">
        <text>Hydrolysis of terminal non-reducing N-acetyl-D-hexosamine residues in N-acetyl-beta-D-hexosaminides.</text>
        <dbReference type="EC" id="3.2.1.52"/>
    </reaction>
</comment>
<keyword evidence="10" id="KW-1185">Reference proteome</keyword>
<comment type="similarity">
    <text evidence="2">Belongs to the glycosyl hydrolase 20 family.</text>
</comment>
<evidence type="ECO:0000256" key="3">
    <source>
        <dbReference type="ARBA" id="ARBA00012663"/>
    </source>
</evidence>
<gene>
    <name evidence="9" type="ordered locus">Pedsa_2384</name>
</gene>
<evidence type="ECO:0000256" key="5">
    <source>
        <dbReference type="ARBA" id="ARBA00023295"/>
    </source>
</evidence>
<evidence type="ECO:0000256" key="6">
    <source>
        <dbReference type="PIRSR" id="PIRSR625705-1"/>
    </source>
</evidence>
<organism evidence="9 10">
    <name type="scientific">Pseudopedobacter saltans (strain ATCC 51119 / DSM 12145 / JCM 21818 / CCUG 39354 / LMG 10337 / NBRC 100064 / NCIMB 13643)</name>
    <name type="common">Pedobacter saltans</name>
    <dbReference type="NCBI Taxonomy" id="762903"/>
    <lineage>
        <taxon>Bacteria</taxon>
        <taxon>Pseudomonadati</taxon>
        <taxon>Bacteroidota</taxon>
        <taxon>Sphingobacteriia</taxon>
        <taxon>Sphingobacteriales</taxon>
        <taxon>Sphingobacteriaceae</taxon>
        <taxon>Pseudopedobacter</taxon>
    </lineage>
</organism>
<proteinExistence type="inferred from homology"/>
<evidence type="ECO:0000313" key="9">
    <source>
        <dbReference type="EMBL" id="ADY52932.1"/>
    </source>
</evidence>
<dbReference type="GO" id="GO:0016020">
    <property type="term" value="C:membrane"/>
    <property type="evidence" value="ECO:0007669"/>
    <property type="project" value="TreeGrafter"/>
</dbReference>
<evidence type="ECO:0000259" key="7">
    <source>
        <dbReference type="Pfam" id="PF00728"/>
    </source>
</evidence>
<dbReference type="Pfam" id="PF00728">
    <property type="entry name" value="Glyco_hydro_20"/>
    <property type="match status" value="1"/>
</dbReference>
<dbReference type="PANTHER" id="PTHR22600">
    <property type="entry name" value="BETA-HEXOSAMINIDASE"/>
    <property type="match status" value="1"/>
</dbReference>
<dbReference type="Gene3D" id="3.20.20.80">
    <property type="entry name" value="Glycosidases"/>
    <property type="match status" value="1"/>
</dbReference>
<dbReference type="GO" id="GO:0030203">
    <property type="term" value="P:glycosaminoglycan metabolic process"/>
    <property type="evidence" value="ECO:0007669"/>
    <property type="project" value="TreeGrafter"/>
</dbReference>
<dbReference type="RefSeq" id="WP_013633418.1">
    <property type="nucleotide sequence ID" value="NC_015177.1"/>
</dbReference>
<accession>F0SE06</accession>
<dbReference type="Pfam" id="PF02838">
    <property type="entry name" value="Glyco_hydro_20b"/>
    <property type="match status" value="1"/>
</dbReference>